<keyword evidence="3" id="KW-1185">Reference proteome</keyword>
<evidence type="ECO:0000313" key="2">
    <source>
        <dbReference type="EMBL" id="KAF7358824.1"/>
    </source>
</evidence>
<evidence type="ECO:0000256" key="1">
    <source>
        <dbReference type="SAM" id="MobiDB-lite"/>
    </source>
</evidence>
<dbReference type="AlphaFoldDB" id="A0A8H7D1R2"/>
<dbReference type="EMBL" id="JACAZH010000009">
    <property type="protein sequence ID" value="KAF7358824.1"/>
    <property type="molecule type" value="Genomic_DNA"/>
</dbReference>
<reference evidence="2" key="1">
    <citation type="submission" date="2020-05" db="EMBL/GenBank/DDBJ databases">
        <title>Mycena genomes resolve the evolution of fungal bioluminescence.</title>
        <authorList>
            <person name="Tsai I.J."/>
        </authorList>
    </citation>
    <scope>NUCLEOTIDE SEQUENCE</scope>
    <source>
        <strain evidence="2">160909Yilan</strain>
    </source>
</reference>
<accession>A0A8H7D1R2</accession>
<sequence>MDSAHLHLSSLRRSVTPSGIHRVHKPCGVPALPHPALRHTTVPIVIVYPASFSVHVHLCKLPRRPMSPELLAVDRRLTRSRSSPSLAQVSGTPRNAVGSLIDPGVGDATQRTALNRPADCVSIPIIRASWYFLGESTFRARDIIDEGVMRAGLVHAAPRYIILRERHEVAMGRDISSSACGAARCVRSNAEIMSAYLYLELLRKRKRTCSVGIVIISVICLKATATAFRGRGVTHGGDSEHFRPYVSDSILTSSSFMSVSSGSSIAGASASAYAARAASILVSVVVLWRLESLTPDASTLERTSTEDGNARPRTETRTSLSSPGSCLPTIAAGARVLHFLARDITALGFEYTIPQLRQIPTPMPTSISIGSICTLASYPGCLEIQVVRKLRESTNPWR</sequence>
<protein>
    <submittedName>
        <fullName evidence="2">Uncharacterized protein</fullName>
    </submittedName>
</protein>
<comment type="caution">
    <text evidence="2">The sequence shown here is derived from an EMBL/GenBank/DDBJ whole genome shotgun (WGS) entry which is preliminary data.</text>
</comment>
<feature type="region of interest" description="Disordered" evidence="1">
    <location>
        <begin position="298"/>
        <end position="324"/>
    </location>
</feature>
<proteinExistence type="predicted"/>
<dbReference type="Proteomes" id="UP000623467">
    <property type="component" value="Unassembled WGS sequence"/>
</dbReference>
<feature type="compositionally biased region" description="Basic and acidic residues" evidence="1">
    <location>
        <begin position="303"/>
        <end position="316"/>
    </location>
</feature>
<evidence type="ECO:0000313" key="3">
    <source>
        <dbReference type="Proteomes" id="UP000623467"/>
    </source>
</evidence>
<name>A0A8H7D1R2_9AGAR</name>
<organism evidence="2 3">
    <name type="scientific">Mycena sanguinolenta</name>
    <dbReference type="NCBI Taxonomy" id="230812"/>
    <lineage>
        <taxon>Eukaryota</taxon>
        <taxon>Fungi</taxon>
        <taxon>Dikarya</taxon>
        <taxon>Basidiomycota</taxon>
        <taxon>Agaricomycotina</taxon>
        <taxon>Agaricomycetes</taxon>
        <taxon>Agaricomycetidae</taxon>
        <taxon>Agaricales</taxon>
        <taxon>Marasmiineae</taxon>
        <taxon>Mycenaceae</taxon>
        <taxon>Mycena</taxon>
    </lineage>
</organism>
<gene>
    <name evidence="2" type="ORF">MSAN_01222000</name>
</gene>